<evidence type="ECO:0000313" key="2">
    <source>
        <dbReference type="Proteomes" id="UP000789525"/>
    </source>
</evidence>
<keyword evidence="2" id="KW-1185">Reference proteome</keyword>
<feature type="non-terminal residue" evidence="1">
    <location>
        <position position="1"/>
    </location>
</feature>
<accession>A0ACA9MA61</accession>
<dbReference type="EMBL" id="CAJVPT010011065">
    <property type="protein sequence ID" value="CAG8576108.1"/>
    <property type="molecule type" value="Genomic_DNA"/>
</dbReference>
<gene>
    <name evidence="1" type="ORF">ACOLOM_LOCUS5788</name>
</gene>
<comment type="caution">
    <text evidence="1">The sequence shown here is derived from an EMBL/GenBank/DDBJ whole genome shotgun (WGS) entry which is preliminary data.</text>
</comment>
<sequence>AMKQKNISLHELTALQVNFSGERARHPIARTSKKISGNPDHLGNIINTRPFVNSRKRSRNQMEGSASASESIQAESEHEETSRRKKRRGDRYFPEVLPYLHPPAASDNTREGHFASYSGDSLPSSDLLKTIHHFASNYYAQRGLLKGASRTKRAGSSPNGKQADSELPSDSSRDFSSQEERTEEDEESLSSSLNKGKEKEVKSREKGKDLQRFTHMESLGVLPLDISSRNQEPFSNKVKDMYRAFDGSALLLIGASFITSIEQERERRHRAGPKERQKDQEAIARSIHSSSSSETSTTSSQGGSSSEEIIEGQGNSQEPMDSMREDEREKSSESGSRSREETSHDETTNSDTETEGSTNSTDTSSS</sequence>
<name>A0ACA9MA61_9GLOM</name>
<protein>
    <submittedName>
        <fullName evidence="1">3042_t:CDS:1</fullName>
    </submittedName>
</protein>
<reference evidence="1" key="1">
    <citation type="submission" date="2021-06" db="EMBL/GenBank/DDBJ databases">
        <authorList>
            <person name="Kallberg Y."/>
            <person name="Tangrot J."/>
            <person name="Rosling A."/>
        </authorList>
    </citation>
    <scope>NUCLEOTIDE SEQUENCE</scope>
    <source>
        <strain evidence="1">CL356</strain>
    </source>
</reference>
<organism evidence="1 2">
    <name type="scientific">Acaulospora colombiana</name>
    <dbReference type="NCBI Taxonomy" id="27376"/>
    <lineage>
        <taxon>Eukaryota</taxon>
        <taxon>Fungi</taxon>
        <taxon>Fungi incertae sedis</taxon>
        <taxon>Mucoromycota</taxon>
        <taxon>Glomeromycotina</taxon>
        <taxon>Glomeromycetes</taxon>
        <taxon>Diversisporales</taxon>
        <taxon>Acaulosporaceae</taxon>
        <taxon>Acaulospora</taxon>
    </lineage>
</organism>
<dbReference type="Proteomes" id="UP000789525">
    <property type="component" value="Unassembled WGS sequence"/>
</dbReference>
<evidence type="ECO:0000313" key="1">
    <source>
        <dbReference type="EMBL" id="CAG8576108.1"/>
    </source>
</evidence>
<proteinExistence type="predicted"/>